<evidence type="ECO:0000313" key="2">
    <source>
        <dbReference type="Proteomes" id="UP000614601"/>
    </source>
</evidence>
<protein>
    <submittedName>
        <fullName evidence="1">Uncharacterized protein</fullName>
    </submittedName>
</protein>
<dbReference type="EMBL" id="CAJFCW020000001">
    <property type="protein sequence ID" value="CAG9085944.1"/>
    <property type="molecule type" value="Genomic_DNA"/>
</dbReference>
<evidence type="ECO:0000313" key="1">
    <source>
        <dbReference type="EMBL" id="CAD5207515.1"/>
    </source>
</evidence>
<keyword evidence="2" id="KW-1185">Reference proteome</keyword>
<dbReference type="Proteomes" id="UP000614601">
    <property type="component" value="Unassembled WGS sequence"/>
</dbReference>
<reference evidence="1" key="1">
    <citation type="submission" date="2020-09" db="EMBL/GenBank/DDBJ databases">
        <authorList>
            <person name="Kikuchi T."/>
        </authorList>
    </citation>
    <scope>NUCLEOTIDE SEQUENCE</scope>
    <source>
        <strain evidence="1">SH1</strain>
    </source>
</reference>
<dbReference type="AlphaFoldDB" id="A0A811JWM5"/>
<proteinExistence type="predicted"/>
<sequence>MRPTLTSEGAEWMLRWSAQEFEVPKARICLVSTKFLKEMPLSGKFHLFVASIAVSTEFSYCHYVPETATVVEQLLRVLNPTKLNVWLAAQSSLAIVRQAVALVRKLRKVEHISLAFYFPAGSRLPFQYFLENLYPLVRSVKTSWALYKRFPDELVLDELVVHNSEFLLNGSKDTQNYTALFGVNTKSLAVHGNVDFDLEHFKSFVPNEIVERFEYYAPMSIYDAAPLIKNWSEFFPKLMWLKINVQYTFPLFKNKHELLRNLFCHLQFFEVYEEYLDDFEIPESEINETIVAQTCDYEGGIEQIVMDLSFQYGKDVITEGFSTRGMTTYGEDETRASGEYVIINFDNNDMQRRRVASITIWVLDDEEYIL</sequence>
<dbReference type="Proteomes" id="UP000783686">
    <property type="component" value="Unassembled WGS sequence"/>
</dbReference>
<accession>A0A811JWM5</accession>
<gene>
    <name evidence="1" type="ORF">BOKJ2_LOCUS2199</name>
</gene>
<dbReference type="EMBL" id="CAJFDH010000001">
    <property type="protein sequence ID" value="CAD5207515.1"/>
    <property type="molecule type" value="Genomic_DNA"/>
</dbReference>
<organism evidence="1 2">
    <name type="scientific">Bursaphelenchus okinawaensis</name>
    <dbReference type="NCBI Taxonomy" id="465554"/>
    <lineage>
        <taxon>Eukaryota</taxon>
        <taxon>Metazoa</taxon>
        <taxon>Ecdysozoa</taxon>
        <taxon>Nematoda</taxon>
        <taxon>Chromadorea</taxon>
        <taxon>Rhabditida</taxon>
        <taxon>Tylenchina</taxon>
        <taxon>Tylenchomorpha</taxon>
        <taxon>Aphelenchoidea</taxon>
        <taxon>Aphelenchoididae</taxon>
        <taxon>Bursaphelenchus</taxon>
    </lineage>
</organism>
<name>A0A811JWM5_9BILA</name>
<comment type="caution">
    <text evidence="1">The sequence shown here is derived from an EMBL/GenBank/DDBJ whole genome shotgun (WGS) entry which is preliminary data.</text>
</comment>